<evidence type="ECO:0000313" key="2">
    <source>
        <dbReference type="Proteomes" id="UP001066276"/>
    </source>
</evidence>
<evidence type="ECO:0000313" key="1">
    <source>
        <dbReference type="EMBL" id="KAJ1158126.1"/>
    </source>
</evidence>
<sequence length="79" mass="8920">MPGDLWRSTTSSCTGYGRWPGGLRLAGDARRLVEEYNELVHWVWPMARRSTSSWRCQETCGGVQRARALGMADGQEVYV</sequence>
<accession>A0AAV7S2H3</accession>
<dbReference type="Proteomes" id="UP001066276">
    <property type="component" value="Chromosome 5"/>
</dbReference>
<dbReference type="AlphaFoldDB" id="A0AAV7S2H3"/>
<gene>
    <name evidence="1" type="ORF">NDU88_010820</name>
</gene>
<organism evidence="1 2">
    <name type="scientific">Pleurodeles waltl</name>
    <name type="common">Iberian ribbed newt</name>
    <dbReference type="NCBI Taxonomy" id="8319"/>
    <lineage>
        <taxon>Eukaryota</taxon>
        <taxon>Metazoa</taxon>
        <taxon>Chordata</taxon>
        <taxon>Craniata</taxon>
        <taxon>Vertebrata</taxon>
        <taxon>Euteleostomi</taxon>
        <taxon>Amphibia</taxon>
        <taxon>Batrachia</taxon>
        <taxon>Caudata</taxon>
        <taxon>Salamandroidea</taxon>
        <taxon>Salamandridae</taxon>
        <taxon>Pleurodelinae</taxon>
        <taxon>Pleurodeles</taxon>
    </lineage>
</organism>
<proteinExistence type="predicted"/>
<keyword evidence="2" id="KW-1185">Reference proteome</keyword>
<protein>
    <submittedName>
        <fullName evidence="1">Uncharacterized protein</fullName>
    </submittedName>
</protein>
<name>A0AAV7S2H3_PLEWA</name>
<reference evidence="1" key="1">
    <citation type="journal article" date="2022" name="bioRxiv">
        <title>Sequencing and chromosome-scale assembly of the giantPleurodeles waltlgenome.</title>
        <authorList>
            <person name="Brown T."/>
            <person name="Elewa A."/>
            <person name="Iarovenko S."/>
            <person name="Subramanian E."/>
            <person name="Araus A.J."/>
            <person name="Petzold A."/>
            <person name="Susuki M."/>
            <person name="Suzuki K.-i.T."/>
            <person name="Hayashi T."/>
            <person name="Toyoda A."/>
            <person name="Oliveira C."/>
            <person name="Osipova E."/>
            <person name="Leigh N.D."/>
            <person name="Simon A."/>
            <person name="Yun M.H."/>
        </authorList>
    </citation>
    <scope>NUCLEOTIDE SEQUENCE</scope>
    <source>
        <strain evidence="1">20211129_DDA</strain>
        <tissue evidence="1">Liver</tissue>
    </source>
</reference>
<comment type="caution">
    <text evidence="1">The sequence shown here is derived from an EMBL/GenBank/DDBJ whole genome shotgun (WGS) entry which is preliminary data.</text>
</comment>
<dbReference type="EMBL" id="JANPWB010000009">
    <property type="protein sequence ID" value="KAJ1158126.1"/>
    <property type="molecule type" value="Genomic_DNA"/>
</dbReference>